<feature type="compositionally biased region" description="Acidic residues" evidence="8">
    <location>
        <begin position="442"/>
        <end position="454"/>
    </location>
</feature>
<dbReference type="PANTHER" id="PTHR17605:SF0">
    <property type="entry name" value="RIBOSOME BIOGENESIS PROTEIN BOP1"/>
    <property type="match status" value="1"/>
</dbReference>
<evidence type="ECO:0000256" key="7">
    <source>
        <dbReference type="PROSITE-ProRule" id="PRU00221"/>
    </source>
</evidence>
<dbReference type="AlphaFoldDB" id="A0A0K0FGB5"/>
<reference evidence="11" key="2">
    <citation type="submission" date="2015-08" db="UniProtKB">
        <authorList>
            <consortium name="WormBaseParasite"/>
        </authorList>
    </citation>
    <scope>IDENTIFICATION</scope>
</reference>
<keyword evidence="3 7" id="KW-0853">WD repeat</keyword>
<reference evidence="10" key="1">
    <citation type="submission" date="2014-07" db="EMBL/GenBank/DDBJ databases">
        <authorList>
            <person name="Martin A.A"/>
            <person name="De Silva N."/>
        </authorList>
    </citation>
    <scope>NUCLEOTIDE SEQUENCE</scope>
</reference>
<feature type="region of interest" description="Disordered" evidence="8">
    <location>
        <begin position="1"/>
        <end position="24"/>
    </location>
</feature>
<dbReference type="Pfam" id="PF00400">
    <property type="entry name" value="WD40"/>
    <property type="match status" value="3"/>
</dbReference>
<keyword evidence="1 6" id="KW-0690">Ribosome biogenesis</keyword>
<keyword evidence="10" id="KW-1185">Reference proteome</keyword>
<comment type="similarity">
    <text evidence="6">Belongs to the WD repeat BOP1/ERB1 family.</text>
</comment>
<evidence type="ECO:0000313" key="10">
    <source>
        <dbReference type="Proteomes" id="UP000035680"/>
    </source>
</evidence>
<dbReference type="InterPro" id="IPR028598">
    <property type="entry name" value="BOP1/Erb1"/>
</dbReference>
<dbReference type="GO" id="GO:0005654">
    <property type="term" value="C:nucleoplasm"/>
    <property type="evidence" value="ECO:0007669"/>
    <property type="project" value="UniProtKB-SubCell"/>
</dbReference>
<keyword evidence="2 6" id="KW-0698">rRNA processing</keyword>
<sequence length="690" mass="79643">MAKRKVPSQSIKAISKSTPRKDVKEGNVVDGVKSDEIEEVPKNDIQIDAYESSDEEDLRNTIGNIPLEWYDEYNHIGYNQDGQPILKEEKKDELDNFLDKMENPDYWRKIRDVQTGGEHVLTNEELEKIKNYTEGKYEIGYNPYEKFYDICSSNVSIHPIDNRPEHKRSFVPSLVEKRLVSKMVYAIKMGWRKPWSVQQKEKEEQKEKVVVYDLWSEPPNQTLTKMERWRVRNRLDAPKCALPIHNESYNPPPEYLFDEKELAEWENTEPEMRKQNYIPTKYDSLRKVPFYDNFYNERAERCLDLACAPRKRKERLNIDPSMLLPNLPDPKDLQPFPTRLAFYLRGHTGQVRTVSVEPETGELLASGGADGTVKVWSIPTGRCLRTFQMKAPVTCVAFCPNQKRTLLLVSCESNEVTLLNTQCGDKLLVSQTADYLKNLDLNSEEDEEEDDEEGDDKKTPKIKWTLEKSGNIKLTLNNNIKQVVWHAKGDYFSTVSFEDSNDAVYIHQLSSAKSQKPFSKKKGKIQAVLFHPKEPTFFVCTQQHVRVYDLAKCVLQKKLSTGTKWASCVAIEPFGNNLFVGGLDCKFSWLDMQLSRRPWKMVRHHKGAIRGIAYHRYYPLLATVSDDSFAFVYHANAPDDLMTNNELIPVKKLHGHKTGENLTILNCVFHPIQPWLITAGVDGQIGVFTY</sequence>
<dbReference type="PROSITE" id="PS50082">
    <property type="entry name" value="WD_REPEATS_2"/>
    <property type="match status" value="1"/>
</dbReference>
<feature type="region of interest" description="Disordered" evidence="8">
    <location>
        <begin position="439"/>
        <end position="461"/>
    </location>
</feature>
<dbReference type="InterPro" id="IPR015943">
    <property type="entry name" value="WD40/YVTN_repeat-like_dom_sf"/>
</dbReference>
<dbReference type="HAMAP" id="MF_03027">
    <property type="entry name" value="BOP1"/>
    <property type="match status" value="1"/>
</dbReference>
<dbReference type="WBParaSite" id="SVE_0791600.1">
    <property type="protein sequence ID" value="SVE_0791600.1"/>
    <property type="gene ID" value="SVE_0791600"/>
</dbReference>
<feature type="domain" description="BOP1 N-terminal" evidence="9">
    <location>
        <begin position="70"/>
        <end position="337"/>
    </location>
</feature>
<dbReference type="SMART" id="SM01035">
    <property type="entry name" value="BOP1NT"/>
    <property type="match status" value="1"/>
</dbReference>
<dbReference type="GO" id="GO:0000463">
    <property type="term" value="P:maturation of LSU-rRNA from tricistronic rRNA transcript (SSU-rRNA, 5.8S rRNA, LSU-rRNA)"/>
    <property type="evidence" value="ECO:0007669"/>
    <property type="project" value="UniProtKB-UniRule"/>
</dbReference>
<evidence type="ECO:0000256" key="5">
    <source>
        <dbReference type="ARBA" id="ARBA00023242"/>
    </source>
</evidence>
<evidence type="ECO:0000259" key="9">
    <source>
        <dbReference type="SMART" id="SM01035"/>
    </source>
</evidence>
<dbReference type="SMART" id="SM00320">
    <property type="entry name" value="WD40"/>
    <property type="match status" value="6"/>
</dbReference>
<dbReference type="InterPro" id="IPR012953">
    <property type="entry name" value="BOP1_N_dom"/>
</dbReference>
<comment type="subcellular location">
    <subcellularLocation>
        <location evidence="6">Nucleus</location>
        <location evidence="6">Nucleolus</location>
    </subcellularLocation>
    <subcellularLocation>
        <location evidence="6">Nucleus</location>
        <location evidence="6">Nucleoplasm</location>
    </subcellularLocation>
</comment>
<name>A0A0K0FGB5_STRVS</name>
<evidence type="ECO:0000256" key="8">
    <source>
        <dbReference type="SAM" id="MobiDB-lite"/>
    </source>
</evidence>
<protein>
    <recommendedName>
        <fullName evidence="6">Ribosome biogenesis protein BOP1 homolog</fullName>
    </recommendedName>
</protein>
<dbReference type="Gene3D" id="2.130.10.10">
    <property type="entry name" value="YVTN repeat-like/Quinoprotein amine dehydrogenase"/>
    <property type="match status" value="1"/>
</dbReference>
<evidence type="ECO:0000256" key="2">
    <source>
        <dbReference type="ARBA" id="ARBA00022552"/>
    </source>
</evidence>
<dbReference type="STRING" id="75913.A0A0K0FGB5"/>
<evidence type="ECO:0000256" key="3">
    <source>
        <dbReference type="ARBA" id="ARBA00022574"/>
    </source>
</evidence>
<dbReference type="GO" id="GO:0070545">
    <property type="term" value="C:PeBoW complex"/>
    <property type="evidence" value="ECO:0007669"/>
    <property type="project" value="TreeGrafter"/>
</dbReference>
<comment type="function">
    <text evidence="6">Required for maturation of ribosomal RNAs and formation of the large ribosomal subunit.</text>
</comment>
<organism evidence="10 11">
    <name type="scientific">Strongyloides venezuelensis</name>
    <name type="common">Threadworm</name>
    <dbReference type="NCBI Taxonomy" id="75913"/>
    <lineage>
        <taxon>Eukaryota</taxon>
        <taxon>Metazoa</taxon>
        <taxon>Ecdysozoa</taxon>
        <taxon>Nematoda</taxon>
        <taxon>Chromadorea</taxon>
        <taxon>Rhabditida</taxon>
        <taxon>Tylenchina</taxon>
        <taxon>Panagrolaimomorpha</taxon>
        <taxon>Strongyloidoidea</taxon>
        <taxon>Strongyloididae</taxon>
        <taxon>Strongyloides</taxon>
    </lineage>
</organism>
<proteinExistence type="inferred from homology"/>
<dbReference type="GO" id="GO:0043021">
    <property type="term" value="F:ribonucleoprotein complex binding"/>
    <property type="evidence" value="ECO:0007669"/>
    <property type="project" value="UniProtKB-UniRule"/>
</dbReference>
<feature type="compositionally biased region" description="Polar residues" evidence="8">
    <location>
        <begin position="7"/>
        <end position="17"/>
    </location>
</feature>
<keyword evidence="5 6" id="KW-0539">Nucleus</keyword>
<evidence type="ECO:0000256" key="1">
    <source>
        <dbReference type="ARBA" id="ARBA00022517"/>
    </source>
</evidence>
<accession>A0A0K0FGB5</accession>
<evidence type="ECO:0000256" key="6">
    <source>
        <dbReference type="HAMAP-Rule" id="MF_03027"/>
    </source>
</evidence>
<dbReference type="PROSITE" id="PS50294">
    <property type="entry name" value="WD_REPEATS_REGION"/>
    <property type="match status" value="1"/>
</dbReference>
<evidence type="ECO:0000313" key="11">
    <source>
        <dbReference type="WBParaSite" id="SVE_0791600.1"/>
    </source>
</evidence>
<dbReference type="Proteomes" id="UP000035680">
    <property type="component" value="Unassembled WGS sequence"/>
</dbReference>
<dbReference type="InterPro" id="IPR001680">
    <property type="entry name" value="WD40_rpt"/>
</dbReference>
<dbReference type="Pfam" id="PF08145">
    <property type="entry name" value="BOP1NT"/>
    <property type="match status" value="1"/>
</dbReference>
<evidence type="ECO:0000256" key="4">
    <source>
        <dbReference type="ARBA" id="ARBA00022737"/>
    </source>
</evidence>
<dbReference type="InterPro" id="IPR036322">
    <property type="entry name" value="WD40_repeat_dom_sf"/>
</dbReference>
<keyword evidence="4" id="KW-0677">Repeat</keyword>
<dbReference type="FunFam" id="2.130.10.10:FF:000576">
    <property type="entry name" value="Ribosome biogenesis protein ERB1"/>
    <property type="match status" value="1"/>
</dbReference>
<dbReference type="GO" id="GO:0000466">
    <property type="term" value="P:maturation of 5.8S rRNA from tricistronic rRNA transcript (SSU-rRNA, 5.8S rRNA, LSU-rRNA)"/>
    <property type="evidence" value="ECO:0007669"/>
    <property type="project" value="UniProtKB-UniRule"/>
</dbReference>
<dbReference type="SUPFAM" id="SSF50978">
    <property type="entry name" value="WD40 repeat-like"/>
    <property type="match status" value="1"/>
</dbReference>
<dbReference type="GO" id="GO:0030687">
    <property type="term" value="C:preribosome, large subunit precursor"/>
    <property type="evidence" value="ECO:0007669"/>
    <property type="project" value="UniProtKB-UniRule"/>
</dbReference>
<dbReference type="PANTHER" id="PTHR17605">
    <property type="entry name" value="RIBOSOME BIOGENESIS PROTEIN BOP1 BLOCK OF PROLIFERATION 1 PROTEIN"/>
    <property type="match status" value="1"/>
</dbReference>
<feature type="repeat" description="WD" evidence="7">
    <location>
        <begin position="344"/>
        <end position="386"/>
    </location>
</feature>